<evidence type="ECO:0000256" key="1">
    <source>
        <dbReference type="SAM" id="MobiDB-lite"/>
    </source>
</evidence>
<dbReference type="STRING" id="405436.SAMN05444365_10496"/>
<organism evidence="4 5">
    <name type="scientific">Micromonospora pattaloongensis</name>
    <dbReference type="NCBI Taxonomy" id="405436"/>
    <lineage>
        <taxon>Bacteria</taxon>
        <taxon>Bacillati</taxon>
        <taxon>Actinomycetota</taxon>
        <taxon>Actinomycetes</taxon>
        <taxon>Micromonosporales</taxon>
        <taxon>Micromonosporaceae</taxon>
        <taxon>Micromonospora</taxon>
    </lineage>
</organism>
<dbReference type="Pfam" id="PF07811">
    <property type="entry name" value="TadE"/>
    <property type="match status" value="1"/>
</dbReference>
<proteinExistence type="predicted"/>
<dbReference type="Proteomes" id="UP000242415">
    <property type="component" value="Unassembled WGS sequence"/>
</dbReference>
<feature type="transmembrane region" description="Helical" evidence="2">
    <location>
        <begin position="41"/>
        <end position="61"/>
    </location>
</feature>
<dbReference type="InterPro" id="IPR012495">
    <property type="entry name" value="TadE-like_dom"/>
</dbReference>
<accession>A0A1H3NR21</accession>
<dbReference type="AlphaFoldDB" id="A0A1H3NR21"/>
<feature type="domain" description="TadE-like" evidence="3">
    <location>
        <begin position="40"/>
        <end position="82"/>
    </location>
</feature>
<evidence type="ECO:0000313" key="5">
    <source>
        <dbReference type="Proteomes" id="UP000242415"/>
    </source>
</evidence>
<keyword evidence="2" id="KW-0472">Membrane</keyword>
<name>A0A1H3NR21_9ACTN</name>
<keyword evidence="2" id="KW-1133">Transmembrane helix</keyword>
<feature type="region of interest" description="Disordered" evidence="1">
    <location>
        <begin position="1"/>
        <end position="32"/>
    </location>
</feature>
<sequence>MRACPASLRRRTPPFPRTRPAGRPFSLRGVRPAAPGHDRGAAAVEMALVMPLLLLLLFGIIDFGRMLHAQITLTEAAREGARAESLRQPAGPRVTALTDRLGPVTMQTIRCAGAAPYADAVVTLSHPFEPVTPLGPIMRMVGGEETGAVTITAKGVMPCLG</sequence>
<evidence type="ECO:0000259" key="3">
    <source>
        <dbReference type="Pfam" id="PF07811"/>
    </source>
</evidence>
<keyword evidence="2" id="KW-0812">Transmembrane</keyword>
<evidence type="ECO:0000256" key="2">
    <source>
        <dbReference type="SAM" id="Phobius"/>
    </source>
</evidence>
<dbReference type="EMBL" id="FNPH01000004">
    <property type="protein sequence ID" value="SDY90895.1"/>
    <property type="molecule type" value="Genomic_DNA"/>
</dbReference>
<evidence type="ECO:0000313" key="4">
    <source>
        <dbReference type="EMBL" id="SDY90895.1"/>
    </source>
</evidence>
<protein>
    <submittedName>
        <fullName evidence="4">TadE-like protein</fullName>
    </submittedName>
</protein>
<keyword evidence="5" id="KW-1185">Reference proteome</keyword>
<dbReference type="OrthoDB" id="5190946at2"/>
<reference evidence="5" key="1">
    <citation type="submission" date="2016-10" db="EMBL/GenBank/DDBJ databases">
        <authorList>
            <person name="Varghese N."/>
            <person name="Submissions S."/>
        </authorList>
    </citation>
    <scope>NUCLEOTIDE SEQUENCE [LARGE SCALE GENOMIC DNA]</scope>
    <source>
        <strain evidence="5">DSM 45245</strain>
    </source>
</reference>
<gene>
    <name evidence="4" type="ORF">SAMN05444365_10496</name>
</gene>
<dbReference type="RefSeq" id="WP_091556724.1">
    <property type="nucleotide sequence ID" value="NZ_FNPH01000004.1"/>
</dbReference>